<dbReference type="SUPFAM" id="SSF88946">
    <property type="entry name" value="Sigma2 domain of RNA polymerase sigma factors"/>
    <property type="match status" value="1"/>
</dbReference>
<proteinExistence type="inferred from homology"/>
<evidence type="ECO:0000256" key="4">
    <source>
        <dbReference type="ARBA" id="ARBA00023163"/>
    </source>
</evidence>
<dbReference type="GO" id="GO:0016987">
    <property type="term" value="F:sigma factor activity"/>
    <property type="evidence" value="ECO:0007669"/>
    <property type="project" value="UniProtKB-KW"/>
</dbReference>
<dbReference type="Proteomes" id="UP000490800">
    <property type="component" value="Unassembled WGS sequence"/>
</dbReference>
<evidence type="ECO:0000256" key="2">
    <source>
        <dbReference type="ARBA" id="ARBA00023015"/>
    </source>
</evidence>
<sequence>MVLLVEVILLERHYLHDLAPGYDRDQVLADLMTEYGEDVWNFAYFLTRKSHAADDISQEVFLVVYNRLYTFRGESTVKSWLLSITRNKSLNYLKTAFIRKVILVDVLTNRTESSPSPEAVVFDRMATKELWDCVMRLPLKFREVILLHYHYGLPNKEIVLLLQISEGTVKSRMYRAKNKLSAMLTAQQEEGKYHEGL</sequence>
<keyword evidence="2" id="KW-0805">Transcription regulation</keyword>
<dbReference type="InterPro" id="IPR013324">
    <property type="entry name" value="RNA_pol_sigma_r3/r4-like"/>
</dbReference>
<dbReference type="InterPro" id="IPR014284">
    <property type="entry name" value="RNA_pol_sigma-70_dom"/>
</dbReference>
<dbReference type="InterPro" id="IPR013249">
    <property type="entry name" value="RNA_pol_sigma70_r4_t2"/>
</dbReference>
<dbReference type="SUPFAM" id="SSF88659">
    <property type="entry name" value="Sigma3 and sigma4 domains of RNA polymerase sigma factors"/>
    <property type="match status" value="1"/>
</dbReference>
<feature type="domain" description="RNA polymerase sigma factor 70 region 4 type 2" evidence="6">
    <location>
        <begin position="129"/>
        <end position="180"/>
    </location>
</feature>
<evidence type="ECO:0000259" key="5">
    <source>
        <dbReference type="Pfam" id="PF04542"/>
    </source>
</evidence>
<dbReference type="AlphaFoldDB" id="A0A7X3FE53"/>
<keyword evidence="4" id="KW-0804">Transcription</keyword>
<feature type="domain" description="RNA polymerase sigma-70 region 2" evidence="5">
    <location>
        <begin position="31"/>
        <end position="95"/>
    </location>
</feature>
<comment type="caution">
    <text evidence="7">The sequence shown here is derived from an EMBL/GenBank/DDBJ whole genome shotgun (WGS) entry which is preliminary data.</text>
</comment>
<keyword evidence="3" id="KW-0731">Sigma factor</keyword>
<dbReference type="GO" id="GO:0006352">
    <property type="term" value="P:DNA-templated transcription initiation"/>
    <property type="evidence" value="ECO:0007669"/>
    <property type="project" value="InterPro"/>
</dbReference>
<dbReference type="OrthoDB" id="9794508at2"/>
<organism evidence="7 8">
    <name type="scientific">Paenibacillus lutrae</name>
    <dbReference type="NCBI Taxonomy" id="2078573"/>
    <lineage>
        <taxon>Bacteria</taxon>
        <taxon>Bacillati</taxon>
        <taxon>Bacillota</taxon>
        <taxon>Bacilli</taxon>
        <taxon>Bacillales</taxon>
        <taxon>Paenibacillaceae</taxon>
        <taxon>Paenibacillus</taxon>
    </lineage>
</organism>
<protein>
    <submittedName>
        <fullName evidence="7">Sigma-70 family RNA polymerase sigma factor</fullName>
    </submittedName>
</protein>
<comment type="similarity">
    <text evidence="1">Belongs to the sigma-70 factor family. ECF subfamily.</text>
</comment>
<dbReference type="Gene3D" id="1.10.10.10">
    <property type="entry name" value="Winged helix-like DNA-binding domain superfamily/Winged helix DNA-binding domain"/>
    <property type="match status" value="1"/>
</dbReference>
<evidence type="ECO:0000256" key="3">
    <source>
        <dbReference type="ARBA" id="ARBA00023082"/>
    </source>
</evidence>
<accession>A0A7X3FE53</accession>
<evidence type="ECO:0000256" key="1">
    <source>
        <dbReference type="ARBA" id="ARBA00010641"/>
    </source>
</evidence>
<dbReference type="InterPro" id="IPR036388">
    <property type="entry name" value="WH-like_DNA-bd_sf"/>
</dbReference>
<evidence type="ECO:0000313" key="7">
    <source>
        <dbReference type="EMBL" id="MVO98035.1"/>
    </source>
</evidence>
<dbReference type="Pfam" id="PF08281">
    <property type="entry name" value="Sigma70_r4_2"/>
    <property type="match status" value="1"/>
</dbReference>
<dbReference type="InterPro" id="IPR007627">
    <property type="entry name" value="RNA_pol_sigma70_r2"/>
</dbReference>
<dbReference type="NCBIfam" id="TIGR02937">
    <property type="entry name" value="sigma70-ECF"/>
    <property type="match status" value="1"/>
</dbReference>
<dbReference type="PANTHER" id="PTHR43133">
    <property type="entry name" value="RNA POLYMERASE ECF-TYPE SIGMA FACTO"/>
    <property type="match status" value="1"/>
</dbReference>
<dbReference type="PANTHER" id="PTHR43133:SF46">
    <property type="entry name" value="RNA POLYMERASE SIGMA-70 FACTOR ECF SUBFAMILY"/>
    <property type="match status" value="1"/>
</dbReference>
<evidence type="ECO:0000313" key="8">
    <source>
        <dbReference type="Proteomes" id="UP000490800"/>
    </source>
</evidence>
<reference evidence="7 8" key="1">
    <citation type="journal article" date="2019" name="Microorganisms">
        <title>Paenibacillus lutrae sp. nov., A Chitinolytic Species Isolated from A River Otter in Castril Natural Park, Granada, Spain.</title>
        <authorList>
            <person name="Rodriguez M."/>
            <person name="Reina J.C."/>
            <person name="Bejar V."/>
            <person name="Llamas I."/>
        </authorList>
    </citation>
    <scope>NUCLEOTIDE SEQUENCE [LARGE SCALE GENOMIC DNA]</scope>
    <source>
        <strain evidence="7 8">N10</strain>
    </source>
</reference>
<name>A0A7X3FE53_9BACL</name>
<dbReference type="EMBL" id="RHLK01000001">
    <property type="protein sequence ID" value="MVO98035.1"/>
    <property type="molecule type" value="Genomic_DNA"/>
</dbReference>
<dbReference type="GO" id="GO:0003677">
    <property type="term" value="F:DNA binding"/>
    <property type="evidence" value="ECO:0007669"/>
    <property type="project" value="InterPro"/>
</dbReference>
<keyword evidence="8" id="KW-1185">Reference proteome</keyword>
<gene>
    <name evidence="7" type="ORF">EDM21_00500</name>
</gene>
<evidence type="ECO:0000259" key="6">
    <source>
        <dbReference type="Pfam" id="PF08281"/>
    </source>
</evidence>
<dbReference type="CDD" id="cd06171">
    <property type="entry name" value="Sigma70_r4"/>
    <property type="match status" value="1"/>
</dbReference>
<dbReference type="InterPro" id="IPR039425">
    <property type="entry name" value="RNA_pol_sigma-70-like"/>
</dbReference>
<dbReference type="Gene3D" id="1.10.1740.10">
    <property type="match status" value="1"/>
</dbReference>
<dbReference type="InterPro" id="IPR013325">
    <property type="entry name" value="RNA_pol_sigma_r2"/>
</dbReference>
<dbReference type="Pfam" id="PF04542">
    <property type="entry name" value="Sigma70_r2"/>
    <property type="match status" value="1"/>
</dbReference>